<keyword evidence="1" id="KW-0812">Transmembrane</keyword>
<evidence type="ECO:0000256" key="1">
    <source>
        <dbReference type="SAM" id="Phobius"/>
    </source>
</evidence>
<dbReference type="EMBL" id="JBGOSP010000047">
    <property type="protein sequence ID" value="MFA3842963.1"/>
    <property type="molecule type" value="Genomic_DNA"/>
</dbReference>
<dbReference type="SUPFAM" id="SSF103473">
    <property type="entry name" value="MFS general substrate transporter"/>
    <property type="match status" value="1"/>
</dbReference>
<protein>
    <recommendedName>
        <fullName evidence="4">Integral membrane protein</fullName>
    </recommendedName>
</protein>
<proteinExistence type="predicted"/>
<evidence type="ECO:0000313" key="3">
    <source>
        <dbReference type="Proteomes" id="UP001571476"/>
    </source>
</evidence>
<accession>A0ABV4SZN1</accession>
<comment type="caution">
    <text evidence="2">The sequence shown here is derived from an EMBL/GenBank/DDBJ whole genome shotgun (WGS) entry which is preliminary data.</text>
</comment>
<keyword evidence="1" id="KW-0472">Membrane</keyword>
<dbReference type="InterPro" id="IPR036259">
    <property type="entry name" value="MFS_trans_sf"/>
</dbReference>
<reference evidence="2 3" key="1">
    <citation type="submission" date="2024-08" db="EMBL/GenBank/DDBJ databases">
        <title>Genome sequence of Streptomyces aureus CACIA-1.46HGO.</title>
        <authorList>
            <person name="Evangelista-Martinez Z."/>
        </authorList>
    </citation>
    <scope>NUCLEOTIDE SEQUENCE [LARGE SCALE GENOMIC DNA]</scope>
    <source>
        <strain evidence="2 3">CACIA-1.46HGO</strain>
    </source>
</reference>
<organism evidence="2 3">
    <name type="scientific">Streptomyces aureus</name>
    <dbReference type="NCBI Taxonomy" id="193461"/>
    <lineage>
        <taxon>Bacteria</taxon>
        <taxon>Bacillati</taxon>
        <taxon>Actinomycetota</taxon>
        <taxon>Actinomycetes</taxon>
        <taxon>Kitasatosporales</taxon>
        <taxon>Streptomycetaceae</taxon>
        <taxon>Streptomyces</taxon>
    </lineage>
</organism>
<evidence type="ECO:0000313" key="2">
    <source>
        <dbReference type="EMBL" id="MFA3842963.1"/>
    </source>
</evidence>
<feature type="transmembrane region" description="Helical" evidence="1">
    <location>
        <begin position="45"/>
        <end position="65"/>
    </location>
</feature>
<name>A0ABV4SZN1_9ACTN</name>
<sequence>MATNPRVHGRNASVAGSLLVLNGVQVVLTQSAVARRLEGLRPTRVVAAGALLNAFAFALFALLSAAPGWTVLPGLCTAMLVYNLAETVAIPCREELSVSLSDPAQRGRYLAVYL</sequence>
<keyword evidence="1" id="KW-1133">Transmembrane helix</keyword>
<keyword evidence="3" id="KW-1185">Reference proteome</keyword>
<gene>
    <name evidence="2" type="ORF">ACEG43_43680</name>
</gene>
<evidence type="ECO:0008006" key="4">
    <source>
        <dbReference type="Google" id="ProtNLM"/>
    </source>
</evidence>
<dbReference type="Proteomes" id="UP001571476">
    <property type="component" value="Unassembled WGS sequence"/>
</dbReference>